<dbReference type="Gene3D" id="3.90.1010.10">
    <property type="match status" value="1"/>
</dbReference>
<dbReference type="AlphaFoldDB" id="A0A7K0KCA9"/>
<gene>
    <name evidence="3" type="ORF">FYJ73_02215</name>
</gene>
<protein>
    <submittedName>
        <fullName evidence="3">SufE family protein</fullName>
    </submittedName>
</protein>
<evidence type="ECO:0000313" key="4">
    <source>
        <dbReference type="Proteomes" id="UP000438914"/>
    </source>
</evidence>
<comment type="similarity">
    <text evidence="1">Belongs to the SufE family.</text>
</comment>
<dbReference type="PANTHER" id="PTHR43597">
    <property type="entry name" value="SULFUR ACCEPTOR PROTEIN CSDE"/>
    <property type="match status" value="1"/>
</dbReference>
<sequence>MKTINELQDEVVEEFSDFDDWMDKYQMLIDLGNELKPLDEKYKTEQNLIDGCQSRVWLQCDFVDGKLVFTADSDALIVKGIIALLIQVISGHTPKEILDADLYFIDKIGLRDHLSPTRSNGLLAMVKQIKAYALAYNMKENA</sequence>
<dbReference type="PANTHER" id="PTHR43597:SF5">
    <property type="entry name" value="SUFE-LIKE PROTEIN 2, CHLOROPLASTIC"/>
    <property type="match status" value="1"/>
</dbReference>
<organism evidence="3 4">
    <name type="scientific">Hallella mizrahii</name>
    <dbReference type="NCBI Taxonomy" id="2606637"/>
    <lineage>
        <taxon>Bacteria</taxon>
        <taxon>Pseudomonadati</taxon>
        <taxon>Bacteroidota</taxon>
        <taxon>Bacteroidia</taxon>
        <taxon>Bacteroidales</taxon>
        <taxon>Prevotellaceae</taxon>
        <taxon>Hallella</taxon>
    </lineage>
</organism>
<dbReference type="EMBL" id="VUNG01000003">
    <property type="protein sequence ID" value="MST83509.1"/>
    <property type="molecule type" value="Genomic_DNA"/>
</dbReference>
<accession>A0A7K0KCA9</accession>
<evidence type="ECO:0000256" key="1">
    <source>
        <dbReference type="ARBA" id="ARBA00010282"/>
    </source>
</evidence>
<keyword evidence="4" id="KW-1185">Reference proteome</keyword>
<comment type="caution">
    <text evidence="3">The sequence shown here is derived from an EMBL/GenBank/DDBJ whole genome shotgun (WGS) entry which is preliminary data.</text>
</comment>
<evidence type="ECO:0000313" key="3">
    <source>
        <dbReference type="EMBL" id="MST83509.1"/>
    </source>
</evidence>
<dbReference type="SUPFAM" id="SSF82649">
    <property type="entry name" value="SufE/NifU"/>
    <property type="match status" value="1"/>
</dbReference>
<feature type="domain" description="Fe-S metabolism associated" evidence="2">
    <location>
        <begin position="12"/>
        <end position="131"/>
    </location>
</feature>
<evidence type="ECO:0000259" key="2">
    <source>
        <dbReference type="Pfam" id="PF02657"/>
    </source>
</evidence>
<dbReference type="Proteomes" id="UP000438914">
    <property type="component" value="Unassembled WGS sequence"/>
</dbReference>
<proteinExistence type="inferred from homology"/>
<dbReference type="Pfam" id="PF02657">
    <property type="entry name" value="SufE"/>
    <property type="match status" value="1"/>
</dbReference>
<name>A0A7K0KCA9_9BACT</name>
<dbReference type="InterPro" id="IPR003808">
    <property type="entry name" value="Fe-S_metab-assoc_dom"/>
</dbReference>
<dbReference type="RefSeq" id="WP_154533079.1">
    <property type="nucleotide sequence ID" value="NZ_VUNG01000003.1"/>
</dbReference>
<reference evidence="3 4" key="1">
    <citation type="submission" date="2019-08" db="EMBL/GenBank/DDBJ databases">
        <title>In-depth cultivation of the pig gut microbiome towards novel bacterial diversity and tailored functional studies.</title>
        <authorList>
            <person name="Wylensek D."/>
            <person name="Hitch T.C.A."/>
            <person name="Clavel T."/>
        </authorList>
    </citation>
    <scope>NUCLEOTIDE SEQUENCE [LARGE SCALE GENOMIC DNA]</scope>
    <source>
        <strain evidence="3 4">LKV-178-WT-2A</strain>
    </source>
</reference>